<dbReference type="Proteomes" id="UP000004123">
    <property type="component" value="Unassembled WGS sequence"/>
</dbReference>
<dbReference type="STRING" id="997353.HMPREF9144_0091"/>
<dbReference type="eggNOG" id="COG3475">
    <property type="taxonomic scope" value="Bacteria"/>
</dbReference>
<evidence type="ECO:0000313" key="3">
    <source>
        <dbReference type="Proteomes" id="UP000004123"/>
    </source>
</evidence>
<evidence type="ECO:0000259" key="1">
    <source>
        <dbReference type="Pfam" id="PF04991"/>
    </source>
</evidence>
<dbReference type="PANTHER" id="PTHR43404">
    <property type="entry name" value="LIPOPOLYSACCHARIDE CHOLINEPHOSPHOTRANSFERASE LICD"/>
    <property type="match status" value="1"/>
</dbReference>
<dbReference type="PANTHER" id="PTHR43404:SF2">
    <property type="entry name" value="LIPOPOLYSACCHARIDE CHOLINEPHOSPHOTRANSFERASE LICD"/>
    <property type="match status" value="1"/>
</dbReference>
<sequence>MNMPKMKDEKRISPEETKEMQHIILGILKAIDKVCREHNLQYFMIAGTMLGAVRHQGFIPWDDDADVALPRPDYEILLKHANEWLPKEYELVDYEKNCHYPYQFARIQDKRTTYILRRSFNFLGGIPVDVFPIDGITDNKLACKFHYMRYNFVNKLLYYSQRDPYKHGKGIGCLFYKTLQKIFSPQKIHRVLTKIQSQYSYINSKLAADHDNRPERGILPKEVYGTPTPIMFEGVELMGVAQPDAYLSYCYGNYMELPNEIPPQNFRYMDMNLPYKNYKGSASMKKS</sequence>
<evidence type="ECO:0000313" key="2">
    <source>
        <dbReference type="EMBL" id="EGQ23320.1"/>
    </source>
</evidence>
<dbReference type="InterPro" id="IPR052942">
    <property type="entry name" value="LPS_cholinephosphotransferase"/>
</dbReference>
<gene>
    <name evidence="2" type="ORF">HMPREF9144_0091</name>
</gene>
<dbReference type="GO" id="GO:0009100">
    <property type="term" value="P:glycoprotein metabolic process"/>
    <property type="evidence" value="ECO:0007669"/>
    <property type="project" value="UniProtKB-ARBA"/>
</dbReference>
<dbReference type="RefSeq" id="WP_006043785.1">
    <property type="nucleotide sequence ID" value="NZ_GL982513.1"/>
</dbReference>
<dbReference type="EMBL" id="AFPY01000001">
    <property type="protein sequence ID" value="EGQ23320.1"/>
    <property type="molecule type" value="Genomic_DNA"/>
</dbReference>
<name>F9DEK1_9BACT</name>
<dbReference type="AlphaFoldDB" id="F9DEK1"/>
<dbReference type="Pfam" id="PF04991">
    <property type="entry name" value="LicD"/>
    <property type="match status" value="1"/>
</dbReference>
<organism evidence="2 3">
    <name type="scientific">Prevotella pallens ATCC 700821</name>
    <dbReference type="NCBI Taxonomy" id="997353"/>
    <lineage>
        <taxon>Bacteria</taxon>
        <taxon>Pseudomonadati</taxon>
        <taxon>Bacteroidota</taxon>
        <taxon>Bacteroidia</taxon>
        <taxon>Bacteroidales</taxon>
        <taxon>Prevotellaceae</taxon>
        <taxon>Prevotella</taxon>
    </lineage>
</organism>
<dbReference type="InterPro" id="IPR007074">
    <property type="entry name" value="LicD/FKTN/FKRP_NTP_transf"/>
</dbReference>
<reference evidence="2 3" key="1">
    <citation type="submission" date="2011-04" db="EMBL/GenBank/DDBJ databases">
        <authorList>
            <person name="Muzny D."/>
            <person name="Qin X."/>
            <person name="Deng J."/>
            <person name="Jiang H."/>
            <person name="Liu Y."/>
            <person name="Qu J."/>
            <person name="Song X.-Z."/>
            <person name="Zhang L."/>
            <person name="Thornton R."/>
            <person name="Coyle M."/>
            <person name="Francisco L."/>
            <person name="Jackson L."/>
            <person name="Javaid M."/>
            <person name="Korchina V."/>
            <person name="Kovar C."/>
            <person name="Mata R."/>
            <person name="Mathew T."/>
            <person name="Ngo R."/>
            <person name="Nguyen L."/>
            <person name="Nguyen N."/>
            <person name="Okwuonu G."/>
            <person name="Ongeri F."/>
            <person name="Pham C."/>
            <person name="Simmons D."/>
            <person name="Wilczek-Boney K."/>
            <person name="Hale W."/>
            <person name="Jakkamsetti A."/>
            <person name="Pham P."/>
            <person name="Ruth R."/>
            <person name="San Lucas F."/>
            <person name="Warren J."/>
            <person name="Zhang J."/>
            <person name="Zhao Z."/>
            <person name="Zhou C."/>
            <person name="Zhu D."/>
            <person name="Lee S."/>
            <person name="Bess C."/>
            <person name="Blankenburg K."/>
            <person name="Forbes L."/>
            <person name="Fu Q."/>
            <person name="Gubbala S."/>
            <person name="Hirani K."/>
            <person name="Jayaseelan J.C."/>
            <person name="Lara F."/>
            <person name="Munidasa M."/>
            <person name="Palculict T."/>
            <person name="Patil S."/>
            <person name="Pu L.-L."/>
            <person name="Saada N."/>
            <person name="Tang L."/>
            <person name="Weissenberger G."/>
            <person name="Zhu Y."/>
            <person name="Hemphill L."/>
            <person name="Shang Y."/>
            <person name="Youmans B."/>
            <person name="Ayvaz T."/>
            <person name="Ross M."/>
            <person name="Santibanez J."/>
            <person name="Aqrawi P."/>
            <person name="Gross S."/>
            <person name="Joshi V."/>
            <person name="Fowler G."/>
            <person name="Nazareth L."/>
            <person name="Reid J."/>
            <person name="Worley K."/>
            <person name="Petrosino J."/>
            <person name="Highlander S."/>
            <person name="Gibbs R."/>
        </authorList>
    </citation>
    <scope>NUCLEOTIDE SEQUENCE [LARGE SCALE GENOMIC DNA]</scope>
    <source>
        <strain evidence="2 3">ATCC 700821</strain>
    </source>
</reference>
<comment type="caution">
    <text evidence="2">The sequence shown here is derived from an EMBL/GenBank/DDBJ whole genome shotgun (WGS) entry which is preliminary data.</text>
</comment>
<dbReference type="HOGENOM" id="CLU_075543_1_0_10"/>
<feature type="domain" description="LicD/FKTN/FKRP nucleotidyltransferase" evidence="1">
    <location>
        <begin position="35"/>
        <end position="252"/>
    </location>
</feature>
<protein>
    <recommendedName>
        <fullName evidence="1">LicD/FKTN/FKRP nucleotidyltransferase domain-containing protein</fullName>
    </recommendedName>
</protein>
<proteinExistence type="predicted"/>
<accession>F9DEK1</accession>